<proteinExistence type="predicted"/>
<gene>
    <name evidence="2" type="ORF">NDU88_001363</name>
</gene>
<dbReference type="Proteomes" id="UP001066276">
    <property type="component" value="Chromosome 7"/>
</dbReference>
<name>A0AAV7P6U5_PLEWA</name>
<feature type="compositionally biased region" description="Basic and acidic residues" evidence="1">
    <location>
        <begin position="114"/>
        <end position="173"/>
    </location>
</feature>
<accession>A0AAV7P6U5</accession>
<evidence type="ECO:0000256" key="1">
    <source>
        <dbReference type="SAM" id="MobiDB-lite"/>
    </source>
</evidence>
<dbReference type="EMBL" id="JANPWB010000011">
    <property type="protein sequence ID" value="KAJ1122890.1"/>
    <property type="molecule type" value="Genomic_DNA"/>
</dbReference>
<protein>
    <submittedName>
        <fullName evidence="2">Uncharacterized protein</fullName>
    </submittedName>
</protein>
<organism evidence="2 3">
    <name type="scientific">Pleurodeles waltl</name>
    <name type="common">Iberian ribbed newt</name>
    <dbReference type="NCBI Taxonomy" id="8319"/>
    <lineage>
        <taxon>Eukaryota</taxon>
        <taxon>Metazoa</taxon>
        <taxon>Chordata</taxon>
        <taxon>Craniata</taxon>
        <taxon>Vertebrata</taxon>
        <taxon>Euteleostomi</taxon>
        <taxon>Amphibia</taxon>
        <taxon>Batrachia</taxon>
        <taxon>Caudata</taxon>
        <taxon>Salamandroidea</taxon>
        <taxon>Salamandridae</taxon>
        <taxon>Pleurodelinae</taxon>
        <taxon>Pleurodeles</taxon>
    </lineage>
</organism>
<keyword evidence="3" id="KW-1185">Reference proteome</keyword>
<comment type="caution">
    <text evidence="2">The sequence shown here is derived from an EMBL/GenBank/DDBJ whole genome shotgun (WGS) entry which is preliminary data.</text>
</comment>
<sequence length="173" mass="18649">MRGRRGAQQGACGSAPSHGEPAEPPCAHTAPRALRARRRAGNDGVTRWQRQARHCAYGTPRPRDAKSRRGPQGPAAEIPTWAQGVSGVPASSEPCGGWSSEGEGAMGESYGTAAERRGRGDRCGEEGGNEREKAGRGERYREEAGEEKGQRELEGERRKRVRTERTEDAGRTG</sequence>
<reference evidence="2" key="1">
    <citation type="journal article" date="2022" name="bioRxiv">
        <title>Sequencing and chromosome-scale assembly of the giantPleurodeles waltlgenome.</title>
        <authorList>
            <person name="Brown T."/>
            <person name="Elewa A."/>
            <person name="Iarovenko S."/>
            <person name="Subramanian E."/>
            <person name="Araus A.J."/>
            <person name="Petzold A."/>
            <person name="Susuki M."/>
            <person name="Suzuki K.-i.T."/>
            <person name="Hayashi T."/>
            <person name="Toyoda A."/>
            <person name="Oliveira C."/>
            <person name="Osipova E."/>
            <person name="Leigh N.D."/>
            <person name="Simon A."/>
            <person name="Yun M.H."/>
        </authorList>
    </citation>
    <scope>NUCLEOTIDE SEQUENCE</scope>
    <source>
        <strain evidence="2">20211129_DDA</strain>
        <tissue evidence="2">Liver</tissue>
    </source>
</reference>
<evidence type="ECO:0000313" key="2">
    <source>
        <dbReference type="EMBL" id="KAJ1122890.1"/>
    </source>
</evidence>
<evidence type="ECO:0000313" key="3">
    <source>
        <dbReference type="Proteomes" id="UP001066276"/>
    </source>
</evidence>
<dbReference type="AlphaFoldDB" id="A0AAV7P6U5"/>
<feature type="compositionally biased region" description="Low complexity" evidence="1">
    <location>
        <begin position="1"/>
        <end position="11"/>
    </location>
</feature>
<feature type="region of interest" description="Disordered" evidence="1">
    <location>
        <begin position="1"/>
        <end position="173"/>
    </location>
</feature>